<dbReference type="InterPro" id="IPR001304">
    <property type="entry name" value="C-type_lectin-like"/>
</dbReference>
<dbReference type="SUPFAM" id="SSF56436">
    <property type="entry name" value="C-type lectin-like"/>
    <property type="match status" value="2"/>
</dbReference>
<dbReference type="EMBL" id="NWSH01003559">
    <property type="protein sequence ID" value="PCG66111.1"/>
    <property type="molecule type" value="Genomic_DNA"/>
</dbReference>
<reference evidence="5" key="1">
    <citation type="submission" date="2017-09" db="EMBL/GenBank/DDBJ databases">
        <title>Contemporary evolution of a Lepidopteran species, Heliothis virescens, in response to modern agricultural practices.</title>
        <authorList>
            <person name="Fritz M.L."/>
            <person name="Deyonke A.M."/>
            <person name="Papanicolaou A."/>
            <person name="Micinski S."/>
            <person name="Westbrook J."/>
            <person name="Gould F."/>
        </authorList>
    </citation>
    <scope>NUCLEOTIDE SEQUENCE [LARGE SCALE GENOMIC DNA]</scope>
    <source>
        <strain evidence="5">HvINT-</strain>
        <tissue evidence="5">Whole body</tissue>
    </source>
</reference>
<dbReference type="Pfam" id="PF00059">
    <property type="entry name" value="Lectin_C"/>
    <property type="match status" value="2"/>
</dbReference>
<dbReference type="SMART" id="SM00034">
    <property type="entry name" value="CLECT"/>
    <property type="match status" value="2"/>
</dbReference>
<dbReference type="InterPro" id="IPR018378">
    <property type="entry name" value="C-type_lectin_CS"/>
</dbReference>
<keyword evidence="1" id="KW-1015">Disulfide bond</keyword>
<dbReference type="Gene3D" id="3.10.100.10">
    <property type="entry name" value="Mannose-Binding Protein A, subunit A"/>
    <property type="match status" value="2"/>
</dbReference>
<dbReference type="PROSITE" id="PS00615">
    <property type="entry name" value="C_TYPE_LECTIN_1"/>
    <property type="match status" value="1"/>
</dbReference>
<accession>A0A2A4J280</accession>
<name>A0A2A4J280_HELVI</name>
<evidence type="ECO:0000256" key="2">
    <source>
        <dbReference type="SAM" id="MobiDB-lite"/>
    </source>
</evidence>
<feature type="region of interest" description="Disordered" evidence="2">
    <location>
        <begin position="309"/>
        <end position="328"/>
    </location>
</feature>
<keyword evidence="3" id="KW-0732">Signal</keyword>
<proteinExistence type="predicted"/>
<comment type="caution">
    <text evidence="5">The sequence shown here is derived from an EMBL/GenBank/DDBJ whole genome shotgun (WGS) entry which is preliminary data.</text>
</comment>
<evidence type="ECO:0000313" key="5">
    <source>
        <dbReference type="EMBL" id="PCG66111.1"/>
    </source>
</evidence>
<dbReference type="AlphaFoldDB" id="A0A2A4J280"/>
<evidence type="ECO:0000256" key="1">
    <source>
        <dbReference type="ARBA" id="ARBA00023157"/>
    </source>
</evidence>
<dbReference type="PANTHER" id="PTHR22803">
    <property type="entry name" value="MANNOSE, PHOSPHOLIPASE, LECTIN RECEPTOR RELATED"/>
    <property type="match status" value="1"/>
</dbReference>
<dbReference type="CDD" id="cd00037">
    <property type="entry name" value="CLECT"/>
    <property type="match status" value="2"/>
</dbReference>
<evidence type="ECO:0000259" key="4">
    <source>
        <dbReference type="PROSITE" id="PS50041"/>
    </source>
</evidence>
<dbReference type="InterPro" id="IPR016187">
    <property type="entry name" value="CTDL_fold"/>
</dbReference>
<dbReference type="InterPro" id="IPR016186">
    <property type="entry name" value="C-type_lectin-like/link_sf"/>
</dbReference>
<feature type="signal peptide" evidence="3">
    <location>
        <begin position="1"/>
        <end position="19"/>
    </location>
</feature>
<evidence type="ECO:0000256" key="3">
    <source>
        <dbReference type="SAM" id="SignalP"/>
    </source>
</evidence>
<sequence>MKTVIQCFVLIFSLNWIECAFTCDYKYSVVTKGWFKLYLVPETWYDARLRCSLQGAVLASPTTSAIAAEMRHIMKNYYIQDTEIFTGIHATFSPGNYYTVDGTPLSKIPLVWAKNEPDNLGNKERCITYNSNGSAADRMCEEPRPYICYRSGKKEVLTNKCGTVDDAYHYDEKTKSCYKFHRVPKIFSDAHFVCSAEGGHLAIINSNEEAEVLRKVFAANPAGLMPGSFWKDIAFIGFHDWGSWGDWRTIHGEKLSEAGYDKFSGGEPNNATTGEHCGSIYRSALLNDLWCDKPAAFICEKDPEYPPVCQPSTDEEIEIDKRFNNQVE</sequence>
<feature type="domain" description="C-type lectin" evidence="4">
    <location>
        <begin position="173"/>
        <end position="300"/>
    </location>
</feature>
<feature type="compositionally biased region" description="Basic and acidic residues" evidence="2">
    <location>
        <begin position="319"/>
        <end position="328"/>
    </location>
</feature>
<feature type="chain" id="PRO_5012878749" description="C-type lectin domain-containing protein" evidence="3">
    <location>
        <begin position="20"/>
        <end position="328"/>
    </location>
</feature>
<gene>
    <name evidence="5" type="ORF">B5V51_8172</name>
</gene>
<dbReference type="InterPro" id="IPR050111">
    <property type="entry name" value="C-type_lectin/snaclec_domain"/>
</dbReference>
<feature type="domain" description="C-type lectin" evidence="4">
    <location>
        <begin position="35"/>
        <end position="149"/>
    </location>
</feature>
<dbReference type="PROSITE" id="PS50041">
    <property type="entry name" value="C_TYPE_LECTIN_2"/>
    <property type="match status" value="2"/>
</dbReference>
<protein>
    <recommendedName>
        <fullName evidence="4">C-type lectin domain-containing protein</fullName>
    </recommendedName>
</protein>
<organism evidence="5">
    <name type="scientific">Heliothis virescens</name>
    <name type="common">Tobacco budworm moth</name>
    <dbReference type="NCBI Taxonomy" id="7102"/>
    <lineage>
        <taxon>Eukaryota</taxon>
        <taxon>Metazoa</taxon>
        <taxon>Ecdysozoa</taxon>
        <taxon>Arthropoda</taxon>
        <taxon>Hexapoda</taxon>
        <taxon>Insecta</taxon>
        <taxon>Pterygota</taxon>
        <taxon>Neoptera</taxon>
        <taxon>Endopterygota</taxon>
        <taxon>Lepidoptera</taxon>
        <taxon>Glossata</taxon>
        <taxon>Ditrysia</taxon>
        <taxon>Noctuoidea</taxon>
        <taxon>Noctuidae</taxon>
        <taxon>Heliothinae</taxon>
        <taxon>Heliothis</taxon>
    </lineage>
</organism>